<evidence type="ECO:0000256" key="2">
    <source>
        <dbReference type="ARBA" id="ARBA00022692"/>
    </source>
</evidence>
<evidence type="ECO:0000313" key="9">
    <source>
        <dbReference type="Proteomes" id="UP000094565"/>
    </source>
</evidence>
<comment type="similarity">
    <text evidence="5">Belongs to the BCAP29/BCAP31 family.</text>
</comment>
<feature type="domain" description="BAP29/BAP31 transmembrane" evidence="7">
    <location>
        <begin position="1"/>
        <end position="131"/>
    </location>
</feature>
<reference evidence="8 9" key="1">
    <citation type="submission" date="2016-02" db="EMBL/GenBank/DDBJ databases">
        <title>Comparative genomic and transcriptomic foundation for Pichia pastoris.</title>
        <authorList>
            <person name="Love K.R."/>
            <person name="Shah K.A."/>
            <person name="Whittaker C.A."/>
            <person name="Wu J."/>
            <person name="Bartlett M.C."/>
            <person name="Ma D."/>
            <person name="Leeson R.L."/>
            <person name="Priest M."/>
            <person name="Young S.K."/>
            <person name="Love J.C."/>
        </authorList>
    </citation>
    <scope>NUCLEOTIDE SEQUENCE [LARGE SCALE GENOMIC DNA]</scope>
    <source>
        <strain evidence="8 9">ATCC 28485</strain>
    </source>
</reference>
<comment type="function">
    <text evidence="5">May play a role in anterograde transport of membrane proteins from the endoplasmic reticulum to the Golgi.</text>
</comment>
<dbReference type="GO" id="GO:0006886">
    <property type="term" value="P:intracellular protein transport"/>
    <property type="evidence" value="ECO:0007669"/>
    <property type="project" value="UniProtKB-UniRule"/>
</dbReference>
<dbReference type="InterPro" id="IPR040463">
    <property type="entry name" value="BAP29/BAP31_N"/>
</dbReference>
<evidence type="ECO:0000256" key="3">
    <source>
        <dbReference type="ARBA" id="ARBA00022989"/>
    </source>
</evidence>
<sequence>MSLQLSIIFLILMGEMFVITLLVLPLGSNVRRSVVRLFNWTASKPTCNVTTYIVLGLVGLFFIDSFRSVNSARHTPVSNYDAAVNQQAYMKKFYNQRNMYITGATLFYAVSIKCIINLINQILRNEEKLSKVAEVEHTTLDLQKLKEDIKSKDVQIEGLKRQLENLTKSYNELTPEEESNKKDE</sequence>
<dbReference type="GO" id="GO:0070973">
    <property type="term" value="P:protein localization to endoplasmic reticulum exit site"/>
    <property type="evidence" value="ECO:0007669"/>
    <property type="project" value="UniProtKB-UniRule"/>
</dbReference>
<gene>
    <name evidence="8" type="primary">YET1</name>
    <name evidence="8" type="ORF">ATY40_BA7501263</name>
</gene>
<dbReference type="PANTHER" id="PTHR12701">
    <property type="entry name" value="BCR-ASSOCIATED PROTEIN, BAP"/>
    <property type="match status" value="1"/>
</dbReference>
<dbReference type="PANTHER" id="PTHR12701:SF19">
    <property type="entry name" value="ENDOPLASMIC RETICULUM TRANSMEMBRANE PROTEIN 1-RELATED"/>
    <property type="match status" value="1"/>
</dbReference>
<dbReference type="Pfam" id="PF05529">
    <property type="entry name" value="Bap31"/>
    <property type="match status" value="1"/>
</dbReference>
<accession>A0A1B2J6B8</accession>
<keyword evidence="3 5" id="KW-1133">Transmembrane helix</keyword>
<evidence type="ECO:0000313" key="8">
    <source>
        <dbReference type="EMBL" id="ANZ73478.1"/>
    </source>
</evidence>
<keyword evidence="2 5" id="KW-0812">Transmembrane</keyword>
<evidence type="ECO:0000256" key="6">
    <source>
        <dbReference type="SAM" id="Coils"/>
    </source>
</evidence>
<keyword evidence="5" id="KW-0256">Endoplasmic reticulum</keyword>
<keyword evidence="4 5" id="KW-0472">Membrane</keyword>
<dbReference type="Proteomes" id="UP000094565">
    <property type="component" value="Chromosome 1"/>
</dbReference>
<dbReference type="GO" id="GO:0006888">
    <property type="term" value="P:endoplasmic reticulum to Golgi vesicle-mediated transport"/>
    <property type="evidence" value="ECO:0007669"/>
    <property type="project" value="UniProtKB-UniRule"/>
</dbReference>
<keyword evidence="5" id="KW-0653">Protein transport</keyword>
<feature type="transmembrane region" description="Helical" evidence="5">
    <location>
        <begin position="99"/>
        <end position="119"/>
    </location>
</feature>
<keyword evidence="5" id="KW-0931">ER-Golgi transport</keyword>
<dbReference type="OrthoDB" id="435607at2759"/>
<feature type="transmembrane region" description="Helical" evidence="5">
    <location>
        <begin position="6"/>
        <end position="24"/>
    </location>
</feature>
<evidence type="ECO:0000256" key="1">
    <source>
        <dbReference type="ARBA" id="ARBA00004141"/>
    </source>
</evidence>
<proteinExistence type="inferred from homology"/>
<keyword evidence="6" id="KW-0175">Coiled coil</keyword>
<evidence type="ECO:0000256" key="4">
    <source>
        <dbReference type="ARBA" id="ARBA00023136"/>
    </source>
</evidence>
<keyword evidence="9" id="KW-1185">Reference proteome</keyword>
<dbReference type="EMBL" id="CP014584">
    <property type="protein sequence ID" value="ANZ73478.1"/>
    <property type="molecule type" value="Genomic_DNA"/>
</dbReference>
<name>A0A1B2J6B8_PICPA</name>
<dbReference type="GO" id="GO:0005789">
    <property type="term" value="C:endoplasmic reticulum membrane"/>
    <property type="evidence" value="ECO:0007669"/>
    <property type="project" value="UniProtKB-SubCell"/>
</dbReference>
<evidence type="ECO:0000259" key="7">
    <source>
        <dbReference type="Pfam" id="PF05529"/>
    </source>
</evidence>
<keyword evidence="5" id="KW-0813">Transport</keyword>
<protein>
    <recommendedName>
        <fullName evidence="5">Endoplasmic reticulum transmembrane protein</fullName>
    </recommendedName>
</protein>
<feature type="transmembrane region" description="Helical" evidence="5">
    <location>
        <begin position="45"/>
        <end position="63"/>
    </location>
</feature>
<dbReference type="InterPro" id="IPR008417">
    <property type="entry name" value="BAP29/BAP31"/>
</dbReference>
<evidence type="ECO:0000256" key="5">
    <source>
        <dbReference type="RuleBase" id="RU367026"/>
    </source>
</evidence>
<feature type="coiled-coil region" evidence="6">
    <location>
        <begin position="142"/>
        <end position="176"/>
    </location>
</feature>
<dbReference type="AlphaFoldDB" id="A0A1B2J6B8"/>
<organism evidence="8 9">
    <name type="scientific">Komagataella pastoris</name>
    <name type="common">Yeast</name>
    <name type="synonym">Pichia pastoris</name>
    <dbReference type="NCBI Taxonomy" id="4922"/>
    <lineage>
        <taxon>Eukaryota</taxon>
        <taxon>Fungi</taxon>
        <taxon>Dikarya</taxon>
        <taxon>Ascomycota</taxon>
        <taxon>Saccharomycotina</taxon>
        <taxon>Pichiomycetes</taxon>
        <taxon>Pichiales</taxon>
        <taxon>Pichiaceae</taxon>
        <taxon>Komagataella</taxon>
    </lineage>
</organism>
<comment type="subcellular location">
    <subcellularLocation>
        <location evidence="5">Endoplasmic reticulum membrane</location>
        <topology evidence="5">Multi-pass membrane protein</topology>
    </subcellularLocation>
    <subcellularLocation>
        <location evidence="1">Membrane</location>
        <topology evidence="1">Multi-pass membrane protein</topology>
    </subcellularLocation>
</comment>